<accession>A0A4R8VDU5</accession>
<dbReference type="CDD" id="cd01127">
    <property type="entry name" value="TrwB_TraG_TraD_VirD4"/>
    <property type="match status" value="1"/>
</dbReference>
<keyword evidence="5" id="KW-1185">Reference proteome</keyword>
<organism evidence="4 5">
    <name type="scientific">Terrimesophilobacter mesophilus</name>
    <dbReference type="NCBI Taxonomy" id="433647"/>
    <lineage>
        <taxon>Bacteria</taxon>
        <taxon>Bacillati</taxon>
        <taxon>Actinomycetota</taxon>
        <taxon>Actinomycetes</taxon>
        <taxon>Micrococcales</taxon>
        <taxon>Microbacteriaceae</taxon>
        <taxon>Terrimesophilobacter</taxon>
    </lineage>
</organism>
<gene>
    <name evidence="4" type="ORF">E3N84_11840</name>
</gene>
<dbReference type="InterPro" id="IPR050206">
    <property type="entry name" value="FtsK/SpoIIIE/SftA"/>
</dbReference>
<dbReference type="Pfam" id="PF01580">
    <property type="entry name" value="FtsK_SpoIIIE"/>
    <property type="match status" value="2"/>
</dbReference>
<dbReference type="PANTHER" id="PTHR22683:SF1">
    <property type="entry name" value="TYPE VII SECRETION SYSTEM PROTEIN ESSC"/>
    <property type="match status" value="1"/>
</dbReference>
<reference evidence="4 5" key="1">
    <citation type="submission" date="2019-03" db="EMBL/GenBank/DDBJ databases">
        <title>Genomics of glacier-inhabiting Cryobacterium strains.</title>
        <authorList>
            <person name="Liu Q."/>
            <person name="Xin Y.-H."/>
        </authorList>
    </citation>
    <scope>NUCLEOTIDE SEQUENCE [LARGE SCALE GENOMIC DNA]</scope>
    <source>
        <strain evidence="4 5">CGMCC 1.10440</strain>
    </source>
</reference>
<dbReference type="InterPro" id="IPR003593">
    <property type="entry name" value="AAA+_ATPase"/>
</dbReference>
<dbReference type="GO" id="GO:0003677">
    <property type="term" value="F:DNA binding"/>
    <property type="evidence" value="ECO:0007669"/>
    <property type="project" value="InterPro"/>
</dbReference>
<protein>
    <submittedName>
        <fullName evidence="4">Uncharacterized protein</fullName>
    </submittedName>
</protein>
<name>A0A4R8VDU5_9MICO</name>
<dbReference type="InterPro" id="IPR027417">
    <property type="entry name" value="P-loop_NTPase"/>
</dbReference>
<proteinExistence type="predicted"/>
<dbReference type="EMBL" id="SOFI01000003">
    <property type="protein sequence ID" value="TFB80656.1"/>
    <property type="molecule type" value="Genomic_DNA"/>
</dbReference>
<keyword evidence="1 3" id="KW-0547">Nucleotide-binding</keyword>
<evidence type="ECO:0000256" key="3">
    <source>
        <dbReference type="PROSITE-ProRule" id="PRU00289"/>
    </source>
</evidence>
<evidence type="ECO:0000256" key="2">
    <source>
        <dbReference type="ARBA" id="ARBA00022840"/>
    </source>
</evidence>
<dbReference type="InterPro" id="IPR002543">
    <property type="entry name" value="FtsK_dom"/>
</dbReference>
<dbReference type="Gene3D" id="3.40.50.300">
    <property type="entry name" value="P-loop containing nucleotide triphosphate hydrolases"/>
    <property type="match status" value="3"/>
</dbReference>
<dbReference type="OrthoDB" id="9807790at2"/>
<dbReference type="RefSeq" id="WP_104096509.1">
    <property type="nucleotide sequence ID" value="NZ_JACHBP010000001.1"/>
</dbReference>
<dbReference type="GO" id="GO:0005524">
    <property type="term" value="F:ATP binding"/>
    <property type="evidence" value="ECO:0007669"/>
    <property type="project" value="UniProtKB-UniRule"/>
</dbReference>
<dbReference type="SMART" id="SM00382">
    <property type="entry name" value="AAA"/>
    <property type="match status" value="2"/>
</dbReference>
<dbReference type="PANTHER" id="PTHR22683">
    <property type="entry name" value="SPORULATION PROTEIN RELATED"/>
    <property type="match status" value="1"/>
</dbReference>
<comment type="caution">
    <text evidence="4">The sequence shown here is derived from an EMBL/GenBank/DDBJ whole genome shotgun (WGS) entry which is preliminary data.</text>
</comment>
<dbReference type="PROSITE" id="PS50901">
    <property type="entry name" value="FTSK"/>
    <property type="match status" value="1"/>
</dbReference>
<sequence length="953" mass="100393">MTSQDLTITLPRPPKESPRAPFPVLASLAPVAASLALWAITRSAFAMVFALLGPVIALAGLGDARRRSRREARRERARFEREVVATVRAIDDAHAREREALDAAAPGAITVATSRGRSEWWRGTVGGGVPVRVGLGSVPSRIDLQPRGEEWIDDAPGGSAHHETDRHVLALRRLRERAGFLPGAPIVIDARPGIGICGSGAEAIACASAIVLQISCLLSPDDVELWIPSNPPPGLDWIRGLPHARHAPSTTVDDPGGLHIEFHSSEPAARIHLAIAADERALPRECRVILRIRGRAGRIIRHPDRLDVGTFAPDFVSDRQARQAAASLSTAHLGAVTSRPAIPGLVRLGDFEQQVRTDGRSLQAIVGRDSNGPVVIDLVRDGPHAVVGGTTGSGKSELLVTWILALAAGYDPTQVNFLLVDFKGGAAFAPIASLPHTVGVMTDLDASAAGRAIASLGAELRRRERVLASNAVRSVGELAEDAAIPSLVIVVDEFAAMMSELRDLHDLFSDLAARGRSLGIHLILCTQRPAGAISESILANCGLRVALRVNNASDSIAIIGSADAATLPQSPSGRGLIAHAGGPPGLVQWAISDAADVSSILSRNEHRAWAPHRPWLDPLPLVLSESDVPVTAHPSISFGLVDIPHEQRRDVATFTPSTDGNLVVFGGHESGKSTALAALARSASSVVVIPPCIEGAWDAVSAALESTRRGHGPALVLLDDVESVIGRFGPDHETAFIDMLTAIAREGPRSGTALVITAGSPRGRCQSLVSLCESTLLLRMPSRQDHVLAGGAASDFVADLAAGGGRWKGLTVQVVATGTLAQESPPAAPVLELPAGGTCIVVSQRPGALRNRLERIGQVRVLEHSTRPSFDDAGSATAGSPPAIFVADADTWQSSWSVLASLKTRSQLVFHECCASDFRLLTRSRQVLLPTDPSADTVVVLQPDGRMSRAMLP</sequence>
<keyword evidence="2 3" id="KW-0067">ATP-binding</keyword>
<feature type="binding site" evidence="3">
    <location>
        <begin position="389"/>
        <end position="396"/>
    </location>
    <ligand>
        <name>ATP</name>
        <dbReference type="ChEBI" id="CHEBI:30616"/>
    </ligand>
</feature>
<dbReference type="SUPFAM" id="SSF52540">
    <property type="entry name" value="P-loop containing nucleoside triphosphate hydrolases"/>
    <property type="match status" value="2"/>
</dbReference>
<dbReference type="AlphaFoldDB" id="A0A4R8VDU5"/>
<evidence type="ECO:0000313" key="5">
    <source>
        <dbReference type="Proteomes" id="UP000298488"/>
    </source>
</evidence>
<evidence type="ECO:0000313" key="4">
    <source>
        <dbReference type="EMBL" id="TFB80656.1"/>
    </source>
</evidence>
<evidence type="ECO:0000256" key="1">
    <source>
        <dbReference type="ARBA" id="ARBA00022741"/>
    </source>
</evidence>
<dbReference type="Proteomes" id="UP000298488">
    <property type="component" value="Unassembled WGS sequence"/>
</dbReference>